<evidence type="ECO:0000256" key="1">
    <source>
        <dbReference type="SAM" id="MobiDB-lite"/>
    </source>
</evidence>
<reference evidence="3 4" key="1">
    <citation type="journal article" date="2007" name="Science">
        <title>The Chlamydomonas genome reveals the evolution of key animal and plant functions.</title>
        <authorList>
            <person name="Merchant S.S."/>
            <person name="Prochnik S.E."/>
            <person name="Vallon O."/>
            <person name="Harris E.H."/>
            <person name="Karpowicz S.J."/>
            <person name="Witman G.B."/>
            <person name="Terry A."/>
            <person name="Salamov A."/>
            <person name="Fritz-Laylin L.K."/>
            <person name="Marechal-Drouard L."/>
            <person name="Marshall W.F."/>
            <person name="Qu L.H."/>
            <person name="Nelson D.R."/>
            <person name="Sanderfoot A.A."/>
            <person name="Spalding M.H."/>
            <person name="Kapitonov V.V."/>
            <person name="Ren Q."/>
            <person name="Ferris P."/>
            <person name="Lindquist E."/>
            <person name="Shapiro H."/>
            <person name="Lucas S.M."/>
            <person name="Grimwood J."/>
            <person name="Schmutz J."/>
            <person name="Cardol P."/>
            <person name="Cerutti H."/>
            <person name="Chanfreau G."/>
            <person name="Chen C.L."/>
            <person name="Cognat V."/>
            <person name="Croft M.T."/>
            <person name="Dent R."/>
            <person name="Dutcher S."/>
            <person name="Fernandez E."/>
            <person name="Fukuzawa H."/>
            <person name="Gonzalez-Ballester D."/>
            <person name="Gonzalez-Halphen D."/>
            <person name="Hallmann A."/>
            <person name="Hanikenne M."/>
            <person name="Hippler M."/>
            <person name="Inwood W."/>
            <person name="Jabbari K."/>
            <person name="Kalanon M."/>
            <person name="Kuras R."/>
            <person name="Lefebvre P.A."/>
            <person name="Lemaire S.D."/>
            <person name="Lobanov A.V."/>
            <person name="Lohr M."/>
            <person name="Manuell A."/>
            <person name="Meier I."/>
            <person name="Mets L."/>
            <person name="Mittag M."/>
            <person name="Mittelmeier T."/>
            <person name="Moroney J.V."/>
            <person name="Moseley J."/>
            <person name="Napoli C."/>
            <person name="Nedelcu A.M."/>
            <person name="Niyogi K."/>
            <person name="Novoselov S.V."/>
            <person name="Paulsen I.T."/>
            <person name="Pazour G."/>
            <person name="Purton S."/>
            <person name="Ral J.P."/>
            <person name="Riano-Pachon D.M."/>
            <person name="Riekhof W."/>
            <person name="Rymarquis L."/>
            <person name="Schroda M."/>
            <person name="Stern D."/>
            <person name="Umen J."/>
            <person name="Willows R."/>
            <person name="Wilson N."/>
            <person name="Zimmer S.L."/>
            <person name="Allmer J."/>
            <person name="Balk J."/>
            <person name="Bisova K."/>
            <person name="Chen C.J."/>
            <person name="Elias M."/>
            <person name="Gendler K."/>
            <person name="Hauser C."/>
            <person name="Lamb M.R."/>
            <person name="Ledford H."/>
            <person name="Long J.C."/>
            <person name="Minagawa J."/>
            <person name="Page M.D."/>
            <person name="Pan J."/>
            <person name="Pootakham W."/>
            <person name="Roje S."/>
            <person name="Rose A."/>
            <person name="Stahlberg E."/>
            <person name="Terauchi A.M."/>
            <person name="Yang P."/>
            <person name="Ball S."/>
            <person name="Bowler C."/>
            <person name="Dieckmann C.L."/>
            <person name="Gladyshev V.N."/>
            <person name="Green P."/>
            <person name="Jorgensen R."/>
            <person name="Mayfield S."/>
            <person name="Mueller-Roeber B."/>
            <person name="Rajamani S."/>
            <person name="Sayre R.T."/>
            <person name="Brokstein P."/>
            <person name="Dubchak I."/>
            <person name="Goodstein D."/>
            <person name="Hornick L."/>
            <person name="Huang Y.W."/>
            <person name="Jhaveri J."/>
            <person name="Luo Y."/>
            <person name="Martinez D."/>
            <person name="Ngau W.C."/>
            <person name="Otillar B."/>
            <person name="Poliakov A."/>
            <person name="Porter A."/>
            <person name="Szajkowski L."/>
            <person name="Werner G."/>
            <person name="Zhou K."/>
            <person name="Grigoriev I.V."/>
            <person name="Rokhsar D.S."/>
            <person name="Grossman A.R."/>
        </authorList>
    </citation>
    <scope>NUCLEOTIDE SEQUENCE [LARGE SCALE GENOMIC DNA]</scope>
    <source>
        <strain evidence="4">CC-503</strain>
    </source>
</reference>
<dbReference type="InterPro" id="IPR013216">
    <property type="entry name" value="Methyltransf_11"/>
</dbReference>
<dbReference type="Pfam" id="PF08241">
    <property type="entry name" value="Methyltransf_11"/>
    <property type="match status" value="1"/>
</dbReference>
<proteinExistence type="predicted"/>
<dbReference type="InterPro" id="IPR050508">
    <property type="entry name" value="Methyltransf_Superfamily"/>
</dbReference>
<evidence type="ECO:0000259" key="2">
    <source>
        <dbReference type="Pfam" id="PF08241"/>
    </source>
</evidence>
<dbReference type="STRING" id="3055.A0A2K3D678"/>
<dbReference type="InterPro" id="IPR029063">
    <property type="entry name" value="SAM-dependent_MTases_sf"/>
</dbReference>
<organism evidence="3 4">
    <name type="scientific">Chlamydomonas reinhardtii</name>
    <name type="common">Chlamydomonas smithii</name>
    <dbReference type="NCBI Taxonomy" id="3055"/>
    <lineage>
        <taxon>Eukaryota</taxon>
        <taxon>Viridiplantae</taxon>
        <taxon>Chlorophyta</taxon>
        <taxon>core chlorophytes</taxon>
        <taxon>Chlorophyceae</taxon>
        <taxon>CS clade</taxon>
        <taxon>Chlamydomonadales</taxon>
        <taxon>Chlamydomonadaceae</taxon>
        <taxon>Chlamydomonas</taxon>
    </lineage>
</organism>
<evidence type="ECO:0000313" key="4">
    <source>
        <dbReference type="Proteomes" id="UP000006906"/>
    </source>
</evidence>
<dbReference type="CDD" id="cd02440">
    <property type="entry name" value="AdoMet_MTases"/>
    <property type="match status" value="1"/>
</dbReference>
<dbReference type="GO" id="GO:0008168">
    <property type="term" value="F:methyltransferase activity"/>
    <property type="evidence" value="ECO:0000318"/>
    <property type="project" value="GO_Central"/>
</dbReference>
<feature type="domain" description="Methyltransferase type 11" evidence="2">
    <location>
        <begin position="63"/>
        <end position="183"/>
    </location>
</feature>
<dbReference type="OrthoDB" id="66144at2759"/>
<dbReference type="Gene3D" id="3.40.50.150">
    <property type="entry name" value="Vaccinia Virus protein VP39"/>
    <property type="match status" value="1"/>
</dbReference>
<dbReference type="GeneID" id="66055793"/>
<dbReference type="GO" id="GO:0008757">
    <property type="term" value="F:S-adenosylmethionine-dependent methyltransferase activity"/>
    <property type="evidence" value="ECO:0007669"/>
    <property type="project" value="InterPro"/>
</dbReference>
<dbReference type="AlphaFoldDB" id="A0A2K3D678"/>
<dbReference type="KEGG" id="cre:CHLRE_12g550200v5"/>
<dbReference type="RefSeq" id="XP_042919016.1">
    <property type="nucleotide sequence ID" value="XM_043068969.1"/>
</dbReference>
<protein>
    <recommendedName>
        <fullName evidence="2">Methyltransferase type 11 domain-containing protein</fullName>
    </recommendedName>
</protein>
<evidence type="ECO:0000313" key="3">
    <source>
        <dbReference type="EMBL" id="PNW76039.1"/>
    </source>
</evidence>
<feature type="region of interest" description="Disordered" evidence="1">
    <location>
        <begin position="111"/>
        <end position="130"/>
    </location>
</feature>
<dbReference type="PANTHER" id="PTHR42912:SF81">
    <property type="entry name" value="METHYLTRANSFERASE DOMAIN-CONTAINING PROTEIN"/>
    <property type="match status" value="1"/>
</dbReference>
<dbReference type="InParanoid" id="A0A2K3D678"/>
<accession>A0A2K3D678</accession>
<sequence>MATTSSSPLMPKERVELLDRAWSEAAELYLKELAPRFDPWFQLAVGELKSHTLPPGPVLVPCCGPGQELLPLHALYGGQRRVVGLDLSQGMIRLARAAIASASGAAAANTGSSSGAVGCGTPQQQQQQQQQPVEAVVADASALDAFGPAAAVVSVFGLQQMSAMAPAALANWGRCLAPGGVAVVVLWPSRVEDRGPWLTFDQVILEKTAVDKGQPPPPPDAARVAEPLAWELALTEPLRAEEAAAAEEEAVERVQGAAAVGVEVLADRLQAFDMTWPSAEFFWKVMTEGGPWRARRLAQGEAAMTDLANRFAAKYGGMGSEQYGSAPLSHRPAARVVVLRRRGGVGGGGSMEGRVAAAALPAAVAQQRQAQGRGELSAL</sequence>
<dbReference type="EMBL" id="CM008973">
    <property type="protein sequence ID" value="PNW76039.1"/>
    <property type="molecule type" value="Genomic_DNA"/>
</dbReference>
<dbReference type="Gramene" id="PNW76039">
    <property type="protein sequence ID" value="PNW76039"/>
    <property type="gene ID" value="CHLRE_12g550200v5"/>
</dbReference>
<dbReference type="SUPFAM" id="SSF53335">
    <property type="entry name" value="S-adenosyl-L-methionine-dependent methyltransferases"/>
    <property type="match status" value="1"/>
</dbReference>
<gene>
    <name evidence="3" type="ORF">CHLRE_12g550200v5</name>
</gene>
<dbReference type="OMA" id="VPRFAPW"/>
<dbReference type="PANTHER" id="PTHR42912">
    <property type="entry name" value="METHYLTRANSFERASE"/>
    <property type="match status" value="1"/>
</dbReference>
<dbReference type="Proteomes" id="UP000006906">
    <property type="component" value="Chromosome 12"/>
</dbReference>
<name>A0A2K3D678_CHLRE</name>
<keyword evidence="4" id="KW-1185">Reference proteome</keyword>